<dbReference type="HOGENOM" id="CLU_2140545_0_0_5"/>
<evidence type="ECO:0000313" key="3">
    <source>
        <dbReference type="Proteomes" id="UP000007730"/>
    </source>
</evidence>
<dbReference type="STRING" id="504832.OCA5_c19230"/>
<dbReference type="KEGG" id="ocg:OCA5_c19230"/>
<feature type="signal peptide" evidence="1">
    <location>
        <begin position="1"/>
        <end position="20"/>
    </location>
</feature>
<dbReference type="OrthoDB" id="8230385at2"/>
<organism evidence="2 3">
    <name type="scientific">Afipia carboxidovorans (strain ATCC 49405 / DSM 1227 / KCTC 32145 / OM5)</name>
    <name type="common">Oligotropha carboxidovorans</name>
    <dbReference type="NCBI Taxonomy" id="504832"/>
    <lineage>
        <taxon>Bacteria</taxon>
        <taxon>Pseudomonadati</taxon>
        <taxon>Pseudomonadota</taxon>
        <taxon>Alphaproteobacteria</taxon>
        <taxon>Hyphomicrobiales</taxon>
        <taxon>Nitrobacteraceae</taxon>
        <taxon>Afipia</taxon>
    </lineage>
</organism>
<dbReference type="PATRIC" id="fig|504832.7.peg.2046"/>
<reference evidence="2 3" key="1">
    <citation type="journal article" date="2011" name="J. Bacteriol.">
        <title>Complete genome sequences of the chemolithoautotrophic Oligotropha carboxidovorans strains OM4 and OM5.</title>
        <authorList>
            <person name="Volland S."/>
            <person name="Rachinger M."/>
            <person name="Strittmatter A."/>
            <person name="Daniel R."/>
            <person name="Gottschalk G."/>
            <person name="Meyer O."/>
        </authorList>
    </citation>
    <scope>NUCLEOTIDE SEQUENCE [LARGE SCALE GENOMIC DNA]</scope>
    <source>
        <strain evidence="3">ATCC 49405 / DSM 1227 / KCTC 32145 / OM5</strain>
    </source>
</reference>
<evidence type="ECO:0000313" key="2">
    <source>
        <dbReference type="EMBL" id="AEI06635.1"/>
    </source>
</evidence>
<keyword evidence="3" id="KW-1185">Reference proteome</keyword>
<dbReference type="EMBL" id="CP002826">
    <property type="protein sequence ID" value="AEI06635.1"/>
    <property type="molecule type" value="Genomic_DNA"/>
</dbReference>
<protein>
    <recommendedName>
        <fullName evidence="4">Lipoprotein</fullName>
    </recommendedName>
</protein>
<feature type="chain" id="PRO_5003374149" description="Lipoprotein" evidence="1">
    <location>
        <begin position="21"/>
        <end position="136"/>
    </location>
</feature>
<evidence type="ECO:0000256" key="1">
    <source>
        <dbReference type="SAM" id="SignalP"/>
    </source>
</evidence>
<proteinExistence type="predicted"/>
<name>F8BUY2_AFIC5</name>
<keyword evidence="1" id="KW-0732">Signal</keyword>
<accession>F8BUY2</accession>
<gene>
    <name evidence="2" type="ordered locus">OCA5_c19230</name>
</gene>
<sequence>MRKLVLICVAFGLGCSAAQAADGCTKSREYLLSGRAGDLTMPVTSYTNLFKTCSATATMSNVKAAYMLRDGGIAVTPKQDTVAATAATLSRFCESNPRGTLRFLSKRDLKLNRSVLDIVKISSTSATSCKKLKGLS</sequence>
<dbReference type="PROSITE" id="PS51257">
    <property type="entry name" value="PROKAR_LIPOPROTEIN"/>
    <property type="match status" value="1"/>
</dbReference>
<evidence type="ECO:0008006" key="4">
    <source>
        <dbReference type="Google" id="ProtNLM"/>
    </source>
</evidence>
<dbReference type="AlphaFoldDB" id="F8BUY2"/>
<dbReference type="eggNOG" id="ENOG503100N">
    <property type="taxonomic scope" value="Bacteria"/>
</dbReference>
<dbReference type="Proteomes" id="UP000007730">
    <property type="component" value="Chromosome"/>
</dbReference>